<dbReference type="AlphaFoldDB" id="A0A4Q9GXC7"/>
<organism evidence="2 3">
    <name type="scientific">Aquabacterium lacunae</name>
    <dbReference type="NCBI Taxonomy" id="2528630"/>
    <lineage>
        <taxon>Bacteria</taxon>
        <taxon>Pseudomonadati</taxon>
        <taxon>Pseudomonadota</taxon>
        <taxon>Betaproteobacteria</taxon>
        <taxon>Burkholderiales</taxon>
        <taxon>Aquabacterium</taxon>
    </lineage>
</organism>
<dbReference type="Proteomes" id="UP000292120">
    <property type="component" value="Unassembled WGS sequence"/>
</dbReference>
<keyword evidence="3" id="KW-1185">Reference proteome</keyword>
<protein>
    <submittedName>
        <fullName evidence="2">GNAT family N-acetyltransferase</fullName>
    </submittedName>
</protein>
<dbReference type="GO" id="GO:0016747">
    <property type="term" value="F:acyltransferase activity, transferring groups other than amino-acyl groups"/>
    <property type="evidence" value="ECO:0007669"/>
    <property type="project" value="InterPro"/>
</dbReference>
<dbReference type="Gene3D" id="3.40.630.30">
    <property type="match status" value="1"/>
</dbReference>
<evidence type="ECO:0000313" key="2">
    <source>
        <dbReference type="EMBL" id="TBO30253.1"/>
    </source>
</evidence>
<evidence type="ECO:0000313" key="3">
    <source>
        <dbReference type="Proteomes" id="UP000292120"/>
    </source>
</evidence>
<sequence length="171" mass="18405">MSTRPILIRPMQADDVPAMLAVQAQCYPPHMNEPADVLLARWQACGDTAWVACDAQGQVAAYLVAYRSVWGKVSPLGQAFAHAAQPEVLYLHDLAIGQALRGQGAAQALVAAARQLAQAQALQGSTLVSVNGSLAFWQRLGWQVMSLEAAGQRALATYADDAVYMGWRPTW</sequence>
<evidence type="ECO:0000259" key="1">
    <source>
        <dbReference type="PROSITE" id="PS51186"/>
    </source>
</evidence>
<dbReference type="SUPFAM" id="SSF55729">
    <property type="entry name" value="Acyl-CoA N-acyltransferases (Nat)"/>
    <property type="match status" value="1"/>
</dbReference>
<comment type="caution">
    <text evidence="2">The sequence shown here is derived from an EMBL/GenBank/DDBJ whole genome shotgun (WGS) entry which is preliminary data.</text>
</comment>
<dbReference type="PROSITE" id="PS51186">
    <property type="entry name" value="GNAT"/>
    <property type="match status" value="1"/>
</dbReference>
<name>A0A4Q9GXC7_9BURK</name>
<proteinExistence type="predicted"/>
<dbReference type="OrthoDB" id="359414at2"/>
<dbReference type="EMBL" id="SIXI01000004">
    <property type="protein sequence ID" value="TBO30253.1"/>
    <property type="molecule type" value="Genomic_DNA"/>
</dbReference>
<feature type="domain" description="N-acetyltransferase" evidence="1">
    <location>
        <begin position="6"/>
        <end position="170"/>
    </location>
</feature>
<reference evidence="2 3" key="1">
    <citation type="submission" date="2019-02" db="EMBL/GenBank/DDBJ databases">
        <title>Aquabacterium sp. strain KMB7.</title>
        <authorList>
            <person name="Chen W.-M."/>
        </authorList>
    </citation>
    <scope>NUCLEOTIDE SEQUENCE [LARGE SCALE GENOMIC DNA]</scope>
    <source>
        <strain evidence="2 3">KMB7</strain>
    </source>
</reference>
<gene>
    <name evidence="2" type="ORF">EYS42_11205</name>
</gene>
<dbReference type="RefSeq" id="WP_130968245.1">
    <property type="nucleotide sequence ID" value="NZ_SIXI01000004.1"/>
</dbReference>
<dbReference type="Pfam" id="PF00583">
    <property type="entry name" value="Acetyltransf_1"/>
    <property type="match status" value="1"/>
</dbReference>
<dbReference type="InterPro" id="IPR000182">
    <property type="entry name" value="GNAT_dom"/>
</dbReference>
<keyword evidence="2" id="KW-0808">Transferase</keyword>
<dbReference type="InterPro" id="IPR016181">
    <property type="entry name" value="Acyl_CoA_acyltransferase"/>
</dbReference>
<accession>A0A4Q9GXC7</accession>